<dbReference type="Gene3D" id="1.10.10.10">
    <property type="entry name" value="Winged helix-like DNA-binding domain superfamily/Winged helix DNA-binding domain"/>
    <property type="match status" value="1"/>
</dbReference>
<sequence>MNPVFDSPASSSDALLQRMQARGPGWMEAFGELVRLHEGWVRGFLRSRIRDWAAADDLAQDVFVTAFRRIKTYSGDASFEGWLRGIAINHLRNFVRKRREQCIGGNDELQALIDRGADTFLASGDESGALDALHTCLGKIDGPSRELLNQRYVTGKTVREISAESGRGYSALTMQLHRLRELLAECVQRKMEVRES</sequence>
<name>A0ABT3GFJ8_9BACT</name>
<evidence type="ECO:0000313" key="6">
    <source>
        <dbReference type="EMBL" id="MCW1922070.1"/>
    </source>
</evidence>
<dbReference type="RefSeq" id="WP_264486180.1">
    <property type="nucleotide sequence ID" value="NZ_JAPDDT010000002.1"/>
</dbReference>
<dbReference type="SUPFAM" id="SSF88659">
    <property type="entry name" value="Sigma3 and sigma4 domains of RNA polymerase sigma factors"/>
    <property type="match status" value="1"/>
</dbReference>
<gene>
    <name evidence="6" type="ORF">OKA05_05865</name>
</gene>
<keyword evidence="7" id="KW-1185">Reference proteome</keyword>
<evidence type="ECO:0000256" key="3">
    <source>
        <dbReference type="ARBA" id="ARBA00023082"/>
    </source>
</evidence>
<dbReference type="SUPFAM" id="SSF88946">
    <property type="entry name" value="Sigma2 domain of RNA polymerase sigma factors"/>
    <property type="match status" value="1"/>
</dbReference>
<dbReference type="InterPro" id="IPR013325">
    <property type="entry name" value="RNA_pol_sigma_r2"/>
</dbReference>
<dbReference type="Proteomes" id="UP001320876">
    <property type="component" value="Unassembled WGS sequence"/>
</dbReference>
<keyword evidence="4" id="KW-0804">Transcription</keyword>
<comment type="similarity">
    <text evidence="1">Belongs to the sigma-70 factor family. ECF subfamily.</text>
</comment>
<dbReference type="PANTHER" id="PTHR43133:SF51">
    <property type="entry name" value="RNA POLYMERASE SIGMA FACTOR"/>
    <property type="match status" value="1"/>
</dbReference>
<dbReference type="Gene3D" id="1.10.1740.10">
    <property type="match status" value="1"/>
</dbReference>
<dbReference type="PANTHER" id="PTHR43133">
    <property type="entry name" value="RNA POLYMERASE ECF-TYPE SIGMA FACTO"/>
    <property type="match status" value="1"/>
</dbReference>
<evidence type="ECO:0000256" key="1">
    <source>
        <dbReference type="ARBA" id="ARBA00010641"/>
    </source>
</evidence>
<keyword evidence="3" id="KW-0731">Sigma factor</keyword>
<evidence type="ECO:0000259" key="5">
    <source>
        <dbReference type="Pfam" id="PF04542"/>
    </source>
</evidence>
<dbReference type="NCBIfam" id="TIGR02937">
    <property type="entry name" value="sigma70-ECF"/>
    <property type="match status" value="1"/>
</dbReference>
<dbReference type="NCBIfam" id="TIGR02989">
    <property type="entry name" value="Sig-70_gvs1"/>
    <property type="match status" value="1"/>
</dbReference>
<reference evidence="6 7" key="1">
    <citation type="submission" date="2022-10" db="EMBL/GenBank/DDBJ databases">
        <title>Luteolibacter arcticus strain CCTCC AB 2014275, whole genome shotgun sequencing project.</title>
        <authorList>
            <person name="Zhao G."/>
            <person name="Shen L."/>
        </authorList>
    </citation>
    <scope>NUCLEOTIDE SEQUENCE [LARGE SCALE GENOMIC DNA]</scope>
    <source>
        <strain evidence="6 7">CCTCC AB 2014275</strain>
    </source>
</reference>
<dbReference type="InterPro" id="IPR036388">
    <property type="entry name" value="WH-like_DNA-bd_sf"/>
</dbReference>
<comment type="caution">
    <text evidence="6">The sequence shown here is derived from an EMBL/GenBank/DDBJ whole genome shotgun (WGS) entry which is preliminary data.</text>
</comment>
<organism evidence="6 7">
    <name type="scientific">Luteolibacter arcticus</name>
    <dbReference type="NCBI Taxonomy" id="1581411"/>
    <lineage>
        <taxon>Bacteria</taxon>
        <taxon>Pseudomonadati</taxon>
        <taxon>Verrucomicrobiota</taxon>
        <taxon>Verrucomicrobiia</taxon>
        <taxon>Verrucomicrobiales</taxon>
        <taxon>Verrucomicrobiaceae</taxon>
        <taxon>Luteolibacter</taxon>
    </lineage>
</organism>
<feature type="domain" description="RNA polymerase sigma-70 region 2" evidence="5">
    <location>
        <begin position="33"/>
        <end position="99"/>
    </location>
</feature>
<dbReference type="Pfam" id="PF04542">
    <property type="entry name" value="Sigma70_r2"/>
    <property type="match status" value="1"/>
</dbReference>
<evidence type="ECO:0000256" key="2">
    <source>
        <dbReference type="ARBA" id="ARBA00023015"/>
    </source>
</evidence>
<accession>A0ABT3GFJ8</accession>
<protein>
    <submittedName>
        <fullName evidence="6">Sigma-70 family RNA polymerase sigma factor</fullName>
    </submittedName>
</protein>
<keyword evidence="2" id="KW-0805">Transcription regulation</keyword>
<dbReference type="InterPro" id="IPR007627">
    <property type="entry name" value="RNA_pol_sigma70_r2"/>
</dbReference>
<dbReference type="EMBL" id="JAPDDT010000002">
    <property type="protein sequence ID" value="MCW1922070.1"/>
    <property type="molecule type" value="Genomic_DNA"/>
</dbReference>
<dbReference type="InterPro" id="IPR014331">
    <property type="entry name" value="RNA_pol_sigma70_ECF_RHOBA"/>
</dbReference>
<dbReference type="InterPro" id="IPR039425">
    <property type="entry name" value="RNA_pol_sigma-70-like"/>
</dbReference>
<dbReference type="InterPro" id="IPR013324">
    <property type="entry name" value="RNA_pol_sigma_r3/r4-like"/>
</dbReference>
<evidence type="ECO:0000256" key="4">
    <source>
        <dbReference type="ARBA" id="ARBA00023163"/>
    </source>
</evidence>
<dbReference type="InterPro" id="IPR014284">
    <property type="entry name" value="RNA_pol_sigma-70_dom"/>
</dbReference>
<proteinExistence type="inferred from homology"/>
<evidence type="ECO:0000313" key="7">
    <source>
        <dbReference type="Proteomes" id="UP001320876"/>
    </source>
</evidence>